<dbReference type="InterPro" id="IPR050399">
    <property type="entry name" value="HPr"/>
</dbReference>
<comment type="caution">
    <text evidence="7">The sequence shown here is derived from an EMBL/GenBank/DDBJ whole genome shotgun (WGS) entry which is preliminary data.</text>
</comment>
<evidence type="ECO:0000256" key="1">
    <source>
        <dbReference type="ARBA" id="ARBA00003681"/>
    </source>
</evidence>
<keyword evidence="3" id="KW-0813">Transport</keyword>
<protein>
    <recommendedName>
        <fullName evidence="2">Phosphocarrier protein HPr</fullName>
    </recommendedName>
    <alternativeName>
        <fullName evidence="5">Histidine-containing protein</fullName>
    </alternativeName>
</protein>
<gene>
    <name evidence="7" type="ORF">BUFA31_12700</name>
</gene>
<dbReference type="InterPro" id="IPR001020">
    <property type="entry name" value="PTS_HPr_His_P_site"/>
</dbReference>
<dbReference type="RefSeq" id="WP_118479012.1">
    <property type="nucleotide sequence ID" value="NZ_BLYJ01000013.1"/>
</dbReference>
<keyword evidence="8" id="KW-1185">Reference proteome</keyword>
<evidence type="ECO:0000256" key="5">
    <source>
        <dbReference type="ARBA" id="ARBA00033055"/>
    </source>
</evidence>
<dbReference type="EMBL" id="BLYJ01000013">
    <property type="protein sequence ID" value="GFO88106.1"/>
    <property type="molecule type" value="Genomic_DNA"/>
</dbReference>
<dbReference type="PROSITE" id="PS00369">
    <property type="entry name" value="PTS_HPR_HIS"/>
    <property type="match status" value="1"/>
</dbReference>
<organism evidence="7 8">
    <name type="scientific">Butyricicoccus faecihominis</name>
    <dbReference type="NCBI Taxonomy" id="1712515"/>
    <lineage>
        <taxon>Bacteria</taxon>
        <taxon>Bacillati</taxon>
        <taxon>Bacillota</taxon>
        <taxon>Clostridia</taxon>
        <taxon>Eubacteriales</taxon>
        <taxon>Butyricicoccaceae</taxon>
        <taxon>Butyricicoccus</taxon>
    </lineage>
</organism>
<evidence type="ECO:0000256" key="2">
    <source>
        <dbReference type="ARBA" id="ARBA00020422"/>
    </source>
</evidence>
<dbReference type="CDD" id="cd00367">
    <property type="entry name" value="PTS-HPr_like"/>
    <property type="match status" value="1"/>
</dbReference>
<accession>A0ABQ1DZJ4</accession>
<dbReference type="InterPro" id="IPR000032">
    <property type="entry name" value="HPr-like"/>
</dbReference>
<evidence type="ECO:0000256" key="3">
    <source>
        <dbReference type="ARBA" id="ARBA00022448"/>
    </source>
</evidence>
<evidence type="ECO:0000259" key="6">
    <source>
        <dbReference type="PROSITE" id="PS51350"/>
    </source>
</evidence>
<feature type="domain" description="HPr" evidence="6">
    <location>
        <begin position="1"/>
        <end position="86"/>
    </location>
</feature>
<dbReference type="PROSITE" id="PS51350">
    <property type="entry name" value="PTS_HPR_DOM"/>
    <property type="match status" value="1"/>
</dbReference>
<dbReference type="PANTHER" id="PTHR33705:SF1">
    <property type="entry name" value="PHOSPHOCARRIER PROTEIN HPR"/>
    <property type="match status" value="1"/>
</dbReference>
<name>A0ABQ1DZJ4_9FIRM</name>
<dbReference type="Proteomes" id="UP000620147">
    <property type="component" value="Unassembled WGS sequence"/>
</dbReference>
<dbReference type="PRINTS" id="PR00107">
    <property type="entry name" value="PHOSPHOCPHPR"/>
</dbReference>
<evidence type="ECO:0000313" key="8">
    <source>
        <dbReference type="Proteomes" id="UP000620147"/>
    </source>
</evidence>
<reference evidence="7 8" key="1">
    <citation type="submission" date="2020-06" db="EMBL/GenBank/DDBJ databases">
        <title>Characterization of fructooligosaccharide metabolism and fructooligosaccharide-degrading enzymes in human commensal butyrate producers.</title>
        <authorList>
            <person name="Tanno H."/>
            <person name="Fujii T."/>
            <person name="Hirano K."/>
            <person name="Maeno S."/>
            <person name="Tonozuka T."/>
            <person name="Sakamoto M."/>
            <person name="Ohkuma M."/>
            <person name="Tochio T."/>
            <person name="Endo A."/>
        </authorList>
    </citation>
    <scope>NUCLEOTIDE SEQUENCE [LARGE SCALE GENOMIC DNA]</scope>
    <source>
        <strain evidence="7 8">JCM 31056</strain>
    </source>
</reference>
<comment type="function">
    <text evidence="1">General (non sugar-specific) component of the phosphoenolpyruvate-dependent sugar phosphotransferase system (sugar PTS). This major carbohydrate active-transport system catalyzes the phosphorylation of incoming sugar substrates concomitantly with their translocation across the cell membrane. The phosphoryl group from phosphoenolpyruvate (PEP) is transferred to the phosphoryl carrier protein HPr by enzyme I. Phospho-HPr then transfers it to the PTS EIIA domain.</text>
</comment>
<evidence type="ECO:0000256" key="4">
    <source>
        <dbReference type="ARBA" id="ARBA00022597"/>
    </source>
</evidence>
<keyword evidence="4" id="KW-0762">Sugar transport</keyword>
<dbReference type="Gene3D" id="3.30.1340.10">
    <property type="entry name" value="HPr-like"/>
    <property type="match status" value="1"/>
</dbReference>
<evidence type="ECO:0000313" key="7">
    <source>
        <dbReference type="EMBL" id="GFO88106.1"/>
    </source>
</evidence>
<dbReference type="PANTHER" id="PTHR33705">
    <property type="entry name" value="PHOSPHOCARRIER PROTEIN HPR"/>
    <property type="match status" value="1"/>
</dbReference>
<dbReference type="Pfam" id="PF00381">
    <property type="entry name" value="PTS-HPr"/>
    <property type="match status" value="1"/>
</dbReference>
<sequence>MFTSEFVVKNPTGLHARPASQLAKLCKDIPDDIRLICEKGTINPKNVIGILTAGLKKGSAIKIEVEGASEQESGAKIMEFLEGLTD</sequence>
<dbReference type="NCBIfam" id="TIGR01003">
    <property type="entry name" value="PTS_HPr_family"/>
    <property type="match status" value="1"/>
</dbReference>
<dbReference type="InterPro" id="IPR035895">
    <property type="entry name" value="HPr-like_sf"/>
</dbReference>
<dbReference type="SUPFAM" id="SSF55594">
    <property type="entry name" value="HPr-like"/>
    <property type="match status" value="1"/>
</dbReference>
<proteinExistence type="predicted"/>